<dbReference type="EMBL" id="JAVRHX010000002">
    <property type="protein sequence ID" value="MDT0595141.1"/>
    <property type="molecule type" value="Genomic_DNA"/>
</dbReference>
<dbReference type="PANTHER" id="PTHR42893:SF46">
    <property type="entry name" value="PROTEIN DETOXIFICATION 44, CHLOROPLASTIC"/>
    <property type="match status" value="1"/>
</dbReference>
<feature type="transmembrane region" description="Helical" evidence="6">
    <location>
        <begin position="278"/>
        <end position="301"/>
    </location>
</feature>
<feature type="transmembrane region" description="Helical" evidence="6">
    <location>
        <begin position="189"/>
        <end position="211"/>
    </location>
</feature>
<evidence type="ECO:0000256" key="3">
    <source>
        <dbReference type="ARBA" id="ARBA00022692"/>
    </source>
</evidence>
<feature type="transmembrane region" description="Helical" evidence="6">
    <location>
        <begin position="12"/>
        <end position="31"/>
    </location>
</feature>
<gene>
    <name evidence="7" type="ORF">RM552_09825</name>
</gene>
<keyword evidence="4 6" id="KW-1133">Transmembrane helix</keyword>
<protein>
    <submittedName>
        <fullName evidence="7">MATE family efflux transporter</fullName>
    </submittedName>
</protein>
<name>A0ABU2ZR78_9ALTE</name>
<feature type="transmembrane region" description="Helical" evidence="6">
    <location>
        <begin position="87"/>
        <end position="115"/>
    </location>
</feature>
<dbReference type="PANTHER" id="PTHR42893">
    <property type="entry name" value="PROTEIN DETOXIFICATION 44, CHLOROPLASTIC-RELATED"/>
    <property type="match status" value="1"/>
</dbReference>
<comment type="caution">
    <text evidence="7">The sequence shown here is derived from an EMBL/GenBank/DDBJ whole genome shotgun (WGS) entry which is preliminary data.</text>
</comment>
<evidence type="ECO:0000256" key="4">
    <source>
        <dbReference type="ARBA" id="ARBA00022989"/>
    </source>
</evidence>
<feature type="transmembrane region" description="Helical" evidence="6">
    <location>
        <begin position="247"/>
        <end position="266"/>
    </location>
</feature>
<dbReference type="CDD" id="cd13136">
    <property type="entry name" value="MATE_DinF_like"/>
    <property type="match status" value="1"/>
</dbReference>
<dbReference type="InterPro" id="IPR044644">
    <property type="entry name" value="DinF-like"/>
</dbReference>
<dbReference type="NCBIfam" id="TIGR00797">
    <property type="entry name" value="matE"/>
    <property type="match status" value="1"/>
</dbReference>
<reference evidence="7 8" key="1">
    <citation type="submission" date="2023-09" db="EMBL/GenBank/DDBJ databases">
        <authorList>
            <person name="Rey-Velasco X."/>
        </authorList>
    </citation>
    <scope>NUCLEOTIDE SEQUENCE [LARGE SCALE GENOMIC DNA]</scope>
    <source>
        <strain evidence="7 8">P117</strain>
    </source>
</reference>
<comment type="subcellular location">
    <subcellularLocation>
        <location evidence="1">Membrane</location>
        <topology evidence="1">Multi-pass membrane protein</topology>
    </subcellularLocation>
</comment>
<proteinExistence type="inferred from homology"/>
<sequence>MIFAKYSHHRLLTLAFPLIIANITTPILGLVDTAILGRMEQVHYLAGAAVGSLIVTQVYWVCGFIKMSITGLSAQAKGKNHLSSLKVLVQGVFVALVLAFFLLLSQGFILSGGLFFAQASPEVTSSISDYFSTRIFGAPAALANLVFIGWLIGQQKTRKVLLLQVLINLCNILASLLFVYVFGWGVKGVAAATVFAEYFMLLCALALVNIWSKENADIGSIQQLITKISEWLKMSQLKPMLHLNSHIFIRNLALQFTLAFITLKGVQYGASFAAVNAIILQFFALIALGLDGIANAVEALVGEEKGRQNAQALHQHVKVGLFWSSMFALVYAVFFYFLDDTIVGFLTHHDEVKSALVPYGMVILLLPLAAHWCFLLDGVFVGLSAGKLMRNSMLVSTLFAFLPTWWVLNGLNNMSLWIAMLVFLACRGLVLGGYYVFIYRQDPNKLLRIGR</sequence>
<evidence type="ECO:0000313" key="7">
    <source>
        <dbReference type="EMBL" id="MDT0595141.1"/>
    </source>
</evidence>
<feature type="transmembrane region" description="Helical" evidence="6">
    <location>
        <begin position="388"/>
        <end position="408"/>
    </location>
</feature>
<dbReference type="Proteomes" id="UP001253545">
    <property type="component" value="Unassembled WGS sequence"/>
</dbReference>
<keyword evidence="8" id="KW-1185">Reference proteome</keyword>
<evidence type="ECO:0000313" key="8">
    <source>
        <dbReference type="Proteomes" id="UP001253545"/>
    </source>
</evidence>
<feature type="transmembrane region" description="Helical" evidence="6">
    <location>
        <begin position="43"/>
        <end position="66"/>
    </location>
</feature>
<feature type="transmembrane region" description="Helical" evidence="6">
    <location>
        <begin position="414"/>
        <end position="438"/>
    </location>
</feature>
<evidence type="ECO:0000256" key="6">
    <source>
        <dbReference type="SAM" id="Phobius"/>
    </source>
</evidence>
<keyword evidence="3 6" id="KW-0812">Transmembrane</keyword>
<evidence type="ECO:0000256" key="5">
    <source>
        <dbReference type="ARBA" id="ARBA00023136"/>
    </source>
</evidence>
<feature type="transmembrane region" description="Helical" evidence="6">
    <location>
        <begin position="135"/>
        <end position="153"/>
    </location>
</feature>
<evidence type="ECO:0000256" key="2">
    <source>
        <dbReference type="ARBA" id="ARBA00010199"/>
    </source>
</evidence>
<accession>A0ABU2ZR78</accession>
<feature type="transmembrane region" description="Helical" evidence="6">
    <location>
        <begin position="358"/>
        <end position="376"/>
    </location>
</feature>
<dbReference type="Pfam" id="PF01554">
    <property type="entry name" value="MatE"/>
    <property type="match status" value="2"/>
</dbReference>
<comment type="similarity">
    <text evidence="2">Belongs to the multi antimicrobial extrusion (MATE) (TC 2.A.66.1) family.</text>
</comment>
<feature type="transmembrane region" description="Helical" evidence="6">
    <location>
        <begin position="160"/>
        <end position="183"/>
    </location>
</feature>
<organism evidence="7 8">
    <name type="scientific">Glaciecola petra</name>
    <dbReference type="NCBI Taxonomy" id="3075602"/>
    <lineage>
        <taxon>Bacteria</taxon>
        <taxon>Pseudomonadati</taxon>
        <taxon>Pseudomonadota</taxon>
        <taxon>Gammaproteobacteria</taxon>
        <taxon>Alteromonadales</taxon>
        <taxon>Alteromonadaceae</taxon>
        <taxon>Glaciecola</taxon>
    </lineage>
</organism>
<keyword evidence="5 6" id="KW-0472">Membrane</keyword>
<evidence type="ECO:0000256" key="1">
    <source>
        <dbReference type="ARBA" id="ARBA00004141"/>
    </source>
</evidence>
<feature type="transmembrane region" description="Helical" evidence="6">
    <location>
        <begin position="321"/>
        <end position="338"/>
    </location>
</feature>
<dbReference type="InterPro" id="IPR002528">
    <property type="entry name" value="MATE_fam"/>
</dbReference>